<dbReference type="GO" id="GO:0006508">
    <property type="term" value="P:proteolysis"/>
    <property type="evidence" value="ECO:0007669"/>
    <property type="project" value="UniProtKB-KW"/>
</dbReference>
<keyword evidence="5 9" id="KW-0963">Cytoplasm</keyword>
<reference evidence="13" key="1">
    <citation type="submission" date="2016-10" db="EMBL/GenBank/DDBJ databases">
        <authorList>
            <person name="Varghese N."/>
            <person name="Submissions S."/>
        </authorList>
    </citation>
    <scope>NUCLEOTIDE SEQUENCE [LARGE SCALE GENOMIC DNA]</scope>
    <source>
        <strain evidence="13">CGMCC 1.11014</strain>
    </source>
</reference>
<dbReference type="InterPro" id="IPR036440">
    <property type="entry name" value="Peptidase_C15-like_sf"/>
</dbReference>
<dbReference type="PANTHER" id="PTHR23402:SF1">
    <property type="entry name" value="PYROGLUTAMYL-PEPTIDASE I"/>
    <property type="match status" value="1"/>
</dbReference>
<comment type="subcellular location">
    <subcellularLocation>
        <location evidence="3 9">Cytoplasm</location>
    </subcellularLocation>
</comment>
<dbReference type="PRINTS" id="PR00706">
    <property type="entry name" value="PYROGLUPTASE"/>
</dbReference>
<comment type="similarity">
    <text evidence="4 9">Belongs to the peptidase C15 family.</text>
</comment>
<proteinExistence type="inferred from homology"/>
<comment type="function">
    <text evidence="2 9">Removes 5-oxoproline from various penultimate amino acid residues except L-proline.</text>
</comment>
<feature type="active site" evidence="9">
    <location>
        <position position="174"/>
    </location>
</feature>
<evidence type="ECO:0000256" key="7">
    <source>
        <dbReference type="ARBA" id="ARBA00022801"/>
    </source>
</evidence>
<keyword evidence="7 9" id="KW-0378">Hydrolase</keyword>
<evidence type="ECO:0000256" key="6">
    <source>
        <dbReference type="ARBA" id="ARBA00022670"/>
    </source>
</evidence>
<dbReference type="AlphaFoldDB" id="A0A1I7F339"/>
<dbReference type="PROSITE" id="PS01333">
    <property type="entry name" value="PYRASE_GLU"/>
    <property type="match status" value="1"/>
</dbReference>
<dbReference type="EC" id="3.4.19.3" evidence="9"/>
<evidence type="ECO:0000256" key="2">
    <source>
        <dbReference type="ARBA" id="ARBA00002280"/>
    </source>
</evidence>
<gene>
    <name evidence="9" type="primary">pcp</name>
    <name evidence="12" type="ORF">SAMN05216552_1001341</name>
</gene>
<evidence type="ECO:0000256" key="8">
    <source>
        <dbReference type="ARBA" id="ARBA00022807"/>
    </source>
</evidence>
<comment type="catalytic activity">
    <reaction evidence="1 9 10">
        <text>Release of an N-terminal pyroglutamyl group from a polypeptide, the second amino acid generally not being Pro.</text>
        <dbReference type="EC" id="3.4.19.3"/>
    </reaction>
</comment>
<dbReference type="RefSeq" id="WP_093552807.1">
    <property type="nucleotide sequence ID" value="NZ_FPBO01000001.1"/>
</dbReference>
<dbReference type="PANTHER" id="PTHR23402">
    <property type="entry name" value="PROTEASE FAMILY C15 PYROGLUTAMYL-PEPTIDASE I-RELATED"/>
    <property type="match status" value="1"/>
</dbReference>
<evidence type="ECO:0000256" key="1">
    <source>
        <dbReference type="ARBA" id="ARBA00001770"/>
    </source>
</evidence>
<dbReference type="CDD" id="cd00501">
    <property type="entry name" value="Peptidase_C15"/>
    <property type="match status" value="1"/>
</dbReference>
<evidence type="ECO:0000256" key="5">
    <source>
        <dbReference type="ARBA" id="ARBA00022490"/>
    </source>
</evidence>
<sequence length="222" mass="23677">MSKKTVLLTGFEPFNKETINPAWEAVRALDGWSEEGFTVAARQLPCVFVLANEVMARAIEELNPSIVIAVGQAGGRCDLSVERVAINIDDAPILDNQQQQLVDQAVVEGGPAAYFSTLPVKAIARELRAAGLPASVSQTAGTFVCNHVFYGLMHVAAERMERGGVAPMRAGFIHIPYLPRQAAAHPGAPSMALADMVEGLRVAVRTALEVESDVRYAGGATH</sequence>
<dbReference type="Pfam" id="PF01470">
    <property type="entry name" value="Peptidase_C15"/>
    <property type="match status" value="1"/>
</dbReference>
<name>A0A1I7F339_9BURK</name>
<feature type="active site" evidence="9 11">
    <location>
        <position position="145"/>
    </location>
</feature>
<dbReference type="GO" id="GO:0016920">
    <property type="term" value="F:pyroglutamyl-peptidase activity"/>
    <property type="evidence" value="ECO:0007669"/>
    <property type="project" value="UniProtKB-UniRule"/>
</dbReference>
<dbReference type="OrthoDB" id="9779738at2"/>
<protein>
    <recommendedName>
        <fullName evidence="9">Pyrrolidone-carboxylate peptidase</fullName>
        <ecNumber evidence="9">3.4.19.3</ecNumber>
    </recommendedName>
    <alternativeName>
        <fullName evidence="9">5-oxoprolyl-peptidase</fullName>
    </alternativeName>
    <alternativeName>
        <fullName evidence="9">Pyroglutamyl-peptidase I</fullName>
        <shortName evidence="9">PGP-I</shortName>
        <shortName evidence="9">Pyrase</shortName>
    </alternativeName>
</protein>
<dbReference type="STRING" id="1035707.SAMN05216552_1001341"/>
<dbReference type="FunFam" id="3.40.630.20:FF:000001">
    <property type="entry name" value="Pyrrolidone-carboxylate peptidase"/>
    <property type="match status" value="1"/>
</dbReference>
<organism evidence="12 13">
    <name type="scientific">Pseudoduganella namucuonensis</name>
    <dbReference type="NCBI Taxonomy" id="1035707"/>
    <lineage>
        <taxon>Bacteria</taxon>
        <taxon>Pseudomonadati</taxon>
        <taxon>Pseudomonadota</taxon>
        <taxon>Betaproteobacteria</taxon>
        <taxon>Burkholderiales</taxon>
        <taxon>Oxalobacteraceae</taxon>
        <taxon>Telluria group</taxon>
        <taxon>Pseudoduganella</taxon>
    </lineage>
</organism>
<evidence type="ECO:0000256" key="10">
    <source>
        <dbReference type="PROSITE-ProRule" id="PRU10076"/>
    </source>
</evidence>
<dbReference type="InterPro" id="IPR029762">
    <property type="entry name" value="PGP-I_bact-type"/>
</dbReference>
<keyword evidence="13" id="KW-1185">Reference proteome</keyword>
<feature type="active site" evidence="9 10">
    <location>
        <position position="82"/>
    </location>
</feature>
<evidence type="ECO:0000313" key="12">
    <source>
        <dbReference type="EMBL" id="SFU30525.1"/>
    </source>
</evidence>
<dbReference type="NCBIfam" id="NF009676">
    <property type="entry name" value="PRK13197.1"/>
    <property type="match status" value="1"/>
</dbReference>
<dbReference type="InterPro" id="IPR016125">
    <property type="entry name" value="Peptidase_C15-like"/>
</dbReference>
<keyword evidence="8 9" id="KW-0788">Thiol protease</keyword>
<evidence type="ECO:0000313" key="13">
    <source>
        <dbReference type="Proteomes" id="UP000199391"/>
    </source>
</evidence>
<comment type="subunit">
    <text evidence="9">Homotetramer.</text>
</comment>
<keyword evidence="6 9" id="KW-0645">Protease</keyword>
<dbReference type="EMBL" id="FPBO01000001">
    <property type="protein sequence ID" value="SFU30525.1"/>
    <property type="molecule type" value="Genomic_DNA"/>
</dbReference>
<dbReference type="InterPro" id="IPR000816">
    <property type="entry name" value="Peptidase_C15"/>
</dbReference>
<evidence type="ECO:0000256" key="11">
    <source>
        <dbReference type="PROSITE-ProRule" id="PRU10077"/>
    </source>
</evidence>
<evidence type="ECO:0000256" key="9">
    <source>
        <dbReference type="HAMAP-Rule" id="MF_00417"/>
    </source>
</evidence>
<dbReference type="Gene3D" id="3.40.630.20">
    <property type="entry name" value="Peptidase C15, pyroglutamyl peptidase I-like"/>
    <property type="match status" value="1"/>
</dbReference>
<dbReference type="PIRSF" id="PIRSF015592">
    <property type="entry name" value="Prld-crbxl_pptds"/>
    <property type="match status" value="1"/>
</dbReference>
<dbReference type="NCBIfam" id="TIGR00504">
    <property type="entry name" value="pyro_pdase"/>
    <property type="match status" value="1"/>
</dbReference>
<dbReference type="SUPFAM" id="SSF53182">
    <property type="entry name" value="Pyrrolidone carboxyl peptidase (pyroglutamate aminopeptidase)"/>
    <property type="match status" value="1"/>
</dbReference>
<evidence type="ECO:0000256" key="3">
    <source>
        <dbReference type="ARBA" id="ARBA00004496"/>
    </source>
</evidence>
<dbReference type="InterPro" id="IPR033693">
    <property type="entry name" value="PGPEP1_Glu_AS"/>
</dbReference>
<evidence type="ECO:0000256" key="4">
    <source>
        <dbReference type="ARBA" id="ARBA00006641"/>
    </source>
</evidence>
<dbReference type="Proteomes" id="UP000199391">
    <property type="component" value="Unassembled WGS sequence"/>
</dbReference>
<dbReference type="HAMAP" id="MF_00417">
    <property type="entry name" value="Pyrrolid_peptidase"/>
    <property type="match status" value="1"/>
</dbReference>
<dbReference type="InterPro" id="IPR033694">
    <property type="entry name" value="PGPEP1_Cys_AS"/>
</dbReference>
<accession>A0A1I7F339</accession>
<dbReference type="GO" id="GO:0005829">
    <property type="term" value="C:cytosol"/>
    <property type="evidence" value="ECO:0007669"/>
    <property type="project" value="InterPro"/>
</dbReference>
<dbReference type="PROSITE" id="PS01334">
    <property type="entry name" value="PYRASE_CYS"/>
    <property type="match status" value="1"/>
</dbReference>